<keyword evidence="2" id="KW-0732">Signal</keyword>
<protein>
    <recommendedName>
        <fullName evidence="3">DUF7137 domain-containing protein</fullName>
    </recommendedName>
</protein>
<comment type="caution">
    <text evidence="4">The sequence shown here is derived from an EMBL/GenBank/DDBJ whole genome shotgun (WGS) entry which is preliminary data.</text>
</comment>
<dbReference type="InterPro" id="IPR055561">
    <property type="entry name" value="DUF7137"/>
</dbReference>
<feature type="region of interest" description="Disordered" evidence="1">
    <location>
        <begin position="38"/>
        <end position="128"/>
    </location>
</feature>
<dbReference type="Proteomes" id="UP001583172">
    <property type="component" value="Unassembled WGS sequence"/>
</dbReference>
<keyword evidence="5" id="KW-1185">Reference proteome</keyword>
<dbReference type="Pfam" id="PF23585">
    <property type="entry name" value="DUF7137"/>
    <property type="match status" value="1"/>
</dbReference>
<feature type="compositionally biased region" description="Polar residues" evidence="1">
    <location>
        <begin position="96"/>
        <end position="114"/>
    </location>
</feature>
<accession>A0ABR3VLR6</accession>
<feature type="domain" description="DUF7137" evidence="3">
    <location>
        <begin position="125"/>
        <end position="261"/>
    </location>
</feature>
<evidence type="ECO:0000313" key="5">
    <source>
        <dbReference type="Proteomes" id="UP001583172"/>
    </source>
</evidence>
<evidence type="ECO:0000256" key="1">
    <source>
        <dbReference type="SAM" id="MobiDB-lite"/>
    </source>
</evidence>
<dbReference type="PANTHER" id="PTHR42028:SF1">
    <property type="entry name" value="YALI0E30657P"/>
    <property type="match status" value="1"/>
</dbReference>
<sequence>MKVSSAGHLAVALLSLTPAVKALQWPRWLPEIETLVVRQEDSTKEDGPSPTPTPKPTATEPPKEDEDKDDEKKTTTTGPLKPIFTDLNTGGLDPTESGTGTGTAKVTGNGTSTRPPKKTQFDPQDPVGGVVMLTPAPTDPNYPLYKIGDYVTWGWNYTNVQATPTAIDLYLKCSKVPQPWTLTQNMSFAEPGSYTWDTQKFQTENVNNPLLTEQYTLVIADAEGGISATPEPGFLAPQNAFMFGMYHPQEYHDTGDGWQCASCSGAMSNIDRRAFGVAVAMSAATVLSFTWYKDSTLK</sequence>
<feature type="compositionally biased region" description="Basic and acidic residues" evidence="1">
    <location>
        <begin position="38"/>
        <end position="47"/>
    </location>
</feature>
<dbReference type="EMBL" id="JAZGSY010000031">
    <property type="protein sequence ID" value="KAL1842828.1"/>
    <property type="molecule type" value="Genomic_DNA"/>
</dbReference>
<name>A0ABR3VLR6_HUMIN</name>
<dbReference type="PANTHER" id="PTHR42028">
    <property type="entry name" value="CHROMOSOME 1, WHOLE GENOME SHOTGUN SEQUENCE"/>
    <property type="match status" value="1"/>
</dbReference>
<gene>
    <name evidence="4" type="ORF">VTJ49DRAFT_3995</name>
</gene>
<evidence type="ECO:0000259" key="3">
    <source>
        <dbReference type="Pfam" id="PF23585"/>
    </source>
</evidence>
<feature type="signal peptide" evidence="2">
    <location>
        <begin position="1"/>
        <end position="22"/>
    </location>
</feature>
<evidence type="ECO:0000313" key="4">
    <source>
        <dbReference type="EMBL" id="KAL1842828.1"/>
    </source>
</evidence>
<evidence type="ECO:0000256" key="2">
    <source>
        <dbReference type="SAM" id="SignalP"/>
    </source>
</evidence>
<organism evidence="4 5">
    <name type="scientific">Humicola insolens</name>
    <name type="common">Soft-rot fungus</name>
    <dbReference type="NCBI Taxonomy" id="85995"/>
    <lineage>
        <taxon>Eukaryota</taxon>
        <taxon>Fungi</taxon>
        <taxon>Dikarya</taxon>
        <taxon>Ascomycota</taxon>
        <taxon>Pezizomycotina</taxon>
        <taxon>Sordariomycetes</taxon>
        <taxon>Sordariomycetidae</taxon>
        <taxon>Sordariales</taxon>
        <taxon>Chaetomiaceae</taxon>
        <taxon>Mycothermus</taxon>
    </lineage>
</organism>
<feature type="chain" id="PRO_5047287001" description="DUF7137 domain-containing protein" evidence="2">
    <location>
        <begin position="23"/>
        <end position="298"/>
    </location>
</feature>
<reference evidence="4 5" key="1">
    <citation type="journal article" date="2024" name="Commun. Biol.">
        <title>Comparative genomic analysis of thermophilic fungi reveals convergent evolutionary adaptations and gene losses.</title>
        <authorList>
            <person name="Steindorff A.S."/>
            <person name="Aguilar-Pontes M.V."/>
            <person name="Robinson A.J."/>
            <person name="Andreopoulos B."/>
            <person name="LaButti K."/>
            <person name="Kuo A."/>
            <person name="Mondo S."/>
            <person name="Riley R."/>
            <person name="Otillar R."/>
            <person name="Haridas S."/>
            <person name="Lipzen A."/>
            <person name="Grimwood J."/>
            <person name="Schmutz J."/>
            <person name="Clum A."/>
            <person name="Reid I.D."/>
            <person name="Moisan M.C."/>
            <person name="Butler G."/>
            <person name="Nguyen T.T.M."/>
            <person name="Dewar K."/>
            <person name="Conant G."/>
            <person name="Drula E."/>
            <person name="Henrissat B."/>
            <person name="Hansel C."/>
            <person name="Singer S."/>
            <person name="Hutchinson M.I."/>
            <person name="de Vries R.P."/>
            <person name="Natvig D.O."/>
            <person name="Powell A.J."/>
            <person name="Tsang A."/>
            <person name="Grigoriev I.V."/>
        </authorList>
    </citation>
    <scope>NUCLEOTIDE SEQUENCE [LARGE SCALE GENOMIC DNA]</scope>
    <source>
        <strain evidence="4 5">CBS 620.91</strain>
    </source>
</reference>
<proteinExistence type="predicted"/>